<protein>
    <recommendedName>
        <fullName evidence="5">Alcohol dehydrogenase</fullName>
    </recommendedName>
</protein>
<dbReference type="PROSITE" id="PS00061">
    <property type="entry name" value="ADH_SHORT"/>
    <property type="match status" value="1"/>
</dbReference>
<dbReference type="PRINTS" id="PR00081">
    <property type="entry name" value="GDHRDH"/>
</dbReference>
<evidence type="ECO:0000256" key="2">
    <source>
        <dbReference type="ARBA" id="ARBA00023002"/>
    </source>
</evidence>
<dbReference type="Pfam" id="PF00106">
    <property type="entry name" value="adh_short"/>
    <property type="match status" value="1"/>
</dbReference>
<accession>A0AAV8WNM0</accession>
<sequence length="119" mass="12883">MCYKNGTVHGMILGLDNYLPKYKQGSEAVIVNISSIAGVAVVGSVPIYCGTKAAVIAMTKSWGIPYHYQRSNVKVICICPGITATPLIFDMPGRNLGTSYENWLTENIGLSDIQTVIQE</sequence>
<dbReference type="InterPro" id="IPR020904">
    <property type="entry name" value="Sc_DH/Rdtase_CS"/>
</dbReference>
<dbReference type="InterPro" id="IPR002347">
    <property type="entry name" value="SDR_fam"/>
</dbReference>
<dbReference type="Gene3D" id="3.40.50.720">
    <property type="entry name" value="NAD(P)-binding Rossmann-like Domain"/>
    <property type="match status" value="1"/>
</dbReference>
<evidence type="ECO:0000256" key="1">
    <source>
        <dbReference type="ARBA" id="ARBA00006484"/>
    </source>
</evidence>
<evidence type="ECO:0000313" key="4">
    <source>
        <dbReference type="Proteomes" id="UP001162156"/>
    </source>
</evidence>
<dbReference type="PANTHER" id="PTHR44229:SF8">
    <property type="entry name" value="ALCOHOL DEHYDROGENASE-RELATED"/>
    <property type="match status" value="1"/>
</dbReference>
<dbReference type="CDD" id="cd05233">
    <property type="entry name" value="SDR_c"/>
    <property type="match status" value="1"/>
</dbReference>
<dbReference type="GO" id="GO:0016616">
    <property type="term" value="F:oxidoreductase activity, acting on the CH-OH group of donors, NAD or NADP as acceptor"/>
    <property type="evidence" value="ECO:0007669"/>
    <property type="project" value="TreeGrafter"/>
</dbReference>
<dbReference type="EMBL" id="JANEYF010005494">
    <property type="protein sequence ID" value="KAJ8928051.1"/>
    <property type="molecule type" value="Genomic_DNA"/>
</dbReference>
<keyword evidence="2" id="KW-0560">Oxidoreductase</keyword>
<dbReference type="SUPFAM" id="SSF51735">
    <property type="entry name" value="NAD(P)-binding Rossmann-fold domains"/>
    <property type="match status" value="1"/>
</dbReference>
<organism evidence="3 4">
    <name type="scientific">Rhamnusium bicolor</name>
    <dbReference type="NCBI Taxonomy" id="1586634"/>
    <lineage>
        <taxon>Eukaryota</taxon>
        <taxon>Metazoa</taxon>
        <taxon>Ecdysozoa</taxon>
        <taxon>Arthropoda</taxon>
        <taxon>Hexapoda</taxon>
        <taxon>Insecta</taxon>
        <taxon>Pterygota</taxon>
        <taxon>Neoptera</taxon>
        <taxon>Endopterygota</taxon>
        <taxon>Coleoptera</taxon>
        <taxon>Polyphaga</taxon>
        <taxon>Cucujiformia</taxon>
        <taxon>Chrysomeloidea</taxon>
        <taxon>Cerambycidae</taxon>
        <taxon>Lepturinae</taxon>
        <taxon>Rhagiini</taxon>
        <taxon>Rhamnusium</taxon>
    </lineage>
</organism>
<comment type="caution">
    <text evidence="3">The sequence shown here is derived from an EMBL/GenBank/DDBJ whole genome shotgun (WGS) entry which is preliminary data.</text>
</comment>
<evidence type="ECO:0000313" key="3">
    <source>
        <dbReference type="EMBL" id="KAJ8928051.1"/>
    </source>
</evidence>
<dbReference type="InterPro" id="IPR036291">
    <property type="entry name" value="NAD(P)-bd_dom_sf"/>
</dbReference>
<reference evidence="3" key="1">
    <citation type="journal article" date="2023" name="Insect Mol. Biol.">
        <title>Genome sequencing provides insights into the evolution of gene families encoding plant cell wall-degrading enzymes in longhorned beetles.</title>
        <authorList>
            <person name="Shin N.R."/>
            <person name="Okamura Y."/>
            <person name="Kirsch R."/>
            <person name="Pauchet Y."/>
        </authorList>
    </citation>
    <scope>NUCLEOTIDE SEQUENCE</scope>
    <source>
        <strain evidence="3">RBIC_L_NR</strain>
    </source>
</reference>
<gene>
    <name evidence="3" type="ORF">NQ314_019421</name>
</gene>
<dbReference type="GO" id="GO:0005737">
    <property type="term" value="C:cytoplasm"/>
    <property type="evidence" value="ECO:0007669"/>
    <property type="project" value="TreeGrafter"/>
</dbReference>
<dbReference type="PANTHER" id="PTHR44229">
    <property type="entry name" value="15-HYDROXYPROSTAGLANDIN DEHYDROGENASE [NAD(+)]"/>
    <property type="match status" value="1"/>
</dbReference>
<evidence type="ECO:0008006" key="5">
    <source>
        <dbReference type="Google" id="ProtNLM"/>
    </source>
</evidence>
<dbReference type="AlphaFoldDB" id="A0AAV8WNM0"/>
<dbReference type="Proteomes" id="UP001162156">
    <property type="component" value="Unassembled WGS sequence"/>
</dbReference>
<proteinExistence type="inferred from homology"/>
<name>A0AAV8WNM0_9CUCU</name>
<comment type="similarity">
    <text evidence="1">Belongs to the short-chain dehydrogenases/reductases (SDR) family.</text>
</comment>
<keyword evidence="4" id="KW-1185">Reference proteome</keyword>